<dbReference type="Gene3D" id="3.90.550.10">
    <property type="entry name" value="Spore Coat Polysaccharide Biosynthesis Protein SpsA, Chain A"/>
    <property type="match status" value="1"/>
</dbReference>
<gene>
    <name evidence="6" type="ORF">TeGR_g11065</name>
</gene>
<reference evidence="6 7" key="1">
    <citation type="journal article" date="2023" name="Commun. Biol.">
        <title>Genome analysis of Parmales, the sister group of diatoms, reveals the evolutionary specialization of diatoms from phago-mixotrophs to photoautotrophs.</title>
        <authorList>
            <person name="Ban H."/>
            <person name="Sato S."/>
            <person name="Yoshikawa S."/>
            <person name="Yamada K."/>
            <person name="Nakamura Y."/>
            <person name="Ichinomiya M."/>
            <person name="Sato N."/>
            <person name="Blanc-Mathieu R."/>
            <person name="Endo H."/>
            <person name="Kuwata A."/>
            <person name="Ogata H."/>
        </authorList>
    </citation>
    <scope>NUCLEOTIDE SEQUENCE [LARGE SCALE GENOMIC DNA]</scope>
</reference>
<dbReference type="InterPro" id="IPR007702">
    <property type="entry name" value="Janus"/>
</dbReference>
<dbReference type="InterPro" id="IPR038596">
    <property type="entry name" value="Janus_sf"/>
</dbReference>
<dbReference type="PANTHER" id="PTHR12258">
    <property type="entry name" value="JANUS-A/JANUS-B"/>
    <property type="match status" value="1"/>
</dbReference>
<keyword evidence="3" id="KW-0221">Differentiation</keyword>
<evidence type="ECO:0000256" key="2">
    <source>
        <dbReference type="ARBA" id="ARBA00010971"/>
    </source>
</evidence>
<dbReference type="SUPFAM" id="SSF53448">
    <property type="entry name" value="Nucleotide-diphospho-sugar transferases"/>
    <property type="match status" value="1"/>
</dbReference>
<dbReference type="Gene3D" id="3.50.20.20">
    <property type="entry name" value="Janus/Ocnus"/>
    <property type="match status" value="1"/>
</dbReference>
<dbReference type="Pfam" id="PF05005">
    <property type="entry name" value="Ocnus"/>
    <property type="match status" value="1"/>
</dbReference>
<dbReference type="PANTHER" id="PTHR12258:SF5">
    <property type="entry name" value="BCDNA.GH02250-RELATED"/>
    <property type="match status" value="1"/>
</dbReference>
<evidence type="ECO:0000256" key="1">
    <source>
        <dbReference type="ARBA" id="ARBA00002508"/>
    </source>
</evidence>
<evidence type="ECO:0000256" key="3">
    <source>
        <dbReference type="ARBA" id="ARBA00022782"/>
    </source>
</evidence>
<evidence type="ECO:0000313" key="6">
    <source>
        <dbReference type="EMBL" id="GMI36096.1"/>
    </source>
</evidence>
<evidence type="ECO:0000256" key="4">
    <source>
        <dbReference type="ARBA" id="ARBA00022928"/>
    </source>
</evidence>
<comment type="function">
    <text evidence="1">JanA and janB regulate somatic sex differentiation.</text>
</comment>
<feature type="region of interest" description="Disordered" evidence="5">
    <location>
        <begin position="273"/>
        <end position="292"/>
    </location>
</feature>
<sequence>MLGLLHSLRLSHPSHHKFVSHQGDAPPLVCYVTSPELLGAVTAAVAAEPLLADASLTVLDLLAVTRPRLPPGCDHLFSPAAASAAFLDAPRRLLFLLPVPVAFLDLDVLVLSPRRRLFSSPPGNFNAGVLVLPLPASARAADPHRPLLPLFLRSLERLADPGWDDTEERLLNELLPGWAPLPAGFNLQKRCWRGNPGLWDEVVGGGEGYEGGVEGVEGCGAGGVVVLHFVGGKPWSTPGEMQALGDWEEDGTGSVERAYGPLMELWRRVARGEGGGEVPVSGGKTTGEEDRRKVEEMRERMGAAAPSPAPAAEIEPAPAIPAVIIEPGANKYVLCTGVDPSTSARRYFVRSSASAEYHRDAADPLVTQLLAAGYSRVDVTGGGRILCLPEERRVVVHGFSYGFGKADHESSADLIRLEDAYCDWDITWNDEGY</sequence>
<dbReference type="InterPro" id="IPR029044">
    <property type="entry name" value="Nucleotide-diphossugar_trans"/>
</dbReference>
<accession>A0ABQ6MZM2</accession>
<proteinExistence type="inferred from homology"/>
<protein>
    <submittedName>
        <fullName evidence="6">Uncharacterized protein</fullName>
    </submittedName>
</protein>
<comment type="caution">
    <text evidence="6">The sequence shown here is derived from an EMBL/GenBank/DDBJ whole genome shotgun (WGS) entry which is preliminary data.</text>
</comment>
<dbReference type="Proteomes" id="UP001165060">
    <property type="component" value="Unassembled WGS sequence"/>
</dbReference>
<dbReference type="SUPFAM" id="SSF143724">
    <property type="entry name" value="PHP14-like"/>
    <property type="match status" value="1"/>
</dbReference>
<keyword evidence="4" id="KW-0726">Sexual differentiation</keyword>
<keyword evidence="7" id="KW-1185">Reference proteome</keyword>
<comment type="similarity">
    <text evidence="2">Belongs to the janus family.</text>
</comment>
<name>A0ABQ6MZM2_9STRA</name>
<evidence type="ECO:0000313" key="7">
    <source>
        <dbReference type="Proteomes" id="UP001165060"/>
    </source>
</evidence>
<organism evidence="6 7">
    <name type="scientific">Tetraparma gracilis</name>
    <dbReference type="NCBI Taxonomy" id="2962635"/>
    <lineage>
        <taxon>Eukaryota</taxon>
        <taxon>Sar</taxon>
        <taxon>Stramenopiles</taxon>
        <taxon>Ochrophyta</taxon>
        <taxon>Bolidophyceae</taxon>
        <taxon>Parmales</taxon>
        <taxon>Triparmaceae</taxon>
        <taxon>Tetraparma</taxon>
    </lineage>
</organism>
<dbReference type="EMBL" id="BRYB01001906">
    <property type="protein sequence ID" value="GMI36096.1"/>
    <property type="molecule type" value="Genomic_DNA"/>
</dbReference>
<evidence type="ECO:0000256" key="5">
    <source>
        <dbReference type="SAM" id="MobiDB-lite"/>
    </source>
</evidence>